<dbReference type="GO" id="GO:0030145">
    <property type="term" value="F:manganese ion binding"/>
    <property type="evidence" value="ECO:0007669"/>
    <property type="project" value="InterPro"/>
</dbReference>
<keyword evidence="4" id="KW-0378">Hydrolase</keyword>
<protein>
    <recommendedName>
        <fullName evidence="5">Cytosol aminopeptidase domain-containing protein</fullName>
    </recommendedName>
</protein>
<dbReference type="GO" id="GO:0005737">
    <property type="term" value="C:cytoplasm"/>
    <property type="evidence" value="ECO:0007669"/>
    <property type="project" value="InterPro"/>
</dbReference>
<proteinExistence type="inferred from homology"/>
<keyword evidence="7" id="KW-1185">Reference proteome</keyword>
<evidence type="ECO:0000313" key="7">
    <source>
        <dbReference type="Proteomes" id="UP000749559"/>
    </source>
</evidence>
<dbReference type="PROSITE" id="PS00631">
    <property type="entry name" value="CYTOSOL_AP"/>
    <property type="match status" value="1"/>
</dbReference>
<dbReference type="SUPFAM" id="SSF53187">
    <property type="entry name" value="Zn-dependent exopeptidases"/>
    <property type="match status" value="1"/>
</dbReference>
<dbReference type="OrthoDB" id="412814at2759"/>
<dbReference type="Gene3D" id="3.40.630.10">
    <property type="entry name" value="Zn peptidases"/>
    <property type="match status" value="1"/>
</dbReference>
<dbReference type="EMBL" id="CAIIXF020000003">
    <property type="protein sequence ID" value="CAH1779271.1"/>
    <property type="molecule type" value="Genomic_DNA"/>
</dbReference>
<evidence type="ECO:0000313" key="6">
    <source>
        <dbReference type="EMBL" id="CAH1779271.1"/>
    </source>
</evidence>
<dbReference type="Proteomes" id="UP000749559">
    <property type="component" value="Unassembled WGS sequence"/>
</dbReference>
<dbReference type="InterPro" id="IPR000819">
    <property type="entry name" value="Peptidase_M17_C"/>
</dbReference>
<feature type="non-terminal residue" evidence="6">
    <location>
        <position position="170"/>
    </location>
</feature>
<dbReference type="PANTHER" id="PTHR11963:SF4">
    <property type="entry name" value="AMINOPEPTIDASE NPEPL1-RELATED"/>
    <property type="match status" value="1"/>
</dbReference>
<keyword evidence="2" id="KW-0031">Aminopeptidase</keyword>
<dbReference type="PANTHER" id="PTHR11963">
    <property type="entry name" value="LEUCINE AMINOPEPTIDASE-RELATED"/>
    <property type="match status" value="1"/>
</dbReference>
<accession>A0A8S4NCK9</accession>
<dbReference type="GO" id="GO:0070006">
    <property type="term" value="F:metalloaminopeptidase activity"/>
    <property type="evidence" value="ECO:0007669"/>
    <property type="project" value="InterPro"/>
</dbReference>
<gene>
    <name evidence="6" type="ORF">OFUS_LOCUS6098</name>
</gene>
<sequence length="170" mass="18011">VNNTDAEGRLVLGDGVAYADKDLKADVILDMATLTGAQGIATGKYHASVIFLGKYHASVITNNENWEPGCVKAGQNSGDLCHPMIYCPEVHFAEFSSAVADMKNSVADRSNAQVSCAGMFIAAHLGFDFPGTWIHVDMAYPVHSGERATGYGVALLLSLFGQSSQSALLQ</sequence>
<evidence type="ECO:0000259" key="5">
    <source>
        <dbReference type="PROSITE" id="PS00631"/>
    </source>
</evidence>
<organism evidence="6 7">
    <name type="scientific">Owenia fusiformis</name>
    <name type="common">Polychaete worm</name>
    <dbReference type="NCBI Taxonomy" id="6347"/>
    <lineage>
        <taxon>Eukaryota</taxon>
        <taxon>Metazoa</taxon>
        <taxon>Spiralia</taxon>
        <taxon>Lophotrochozoa</taxon>
        <taxon>Annelida</taxon>
        <taxon>Polychaeta</taxon>
        <taxon>Sedentaria</taxon>
        <taxon>Canalipalpata</taxon>
        <taxon>Sabellida</taxon>
        <taxon>Oweniida</taxon>
        <taxon>Oweniidae</taxon>
        <taxon>Owenia</taxon>
    </lineage>
</organism>
<evidence type="ECO:0000256" key="2">
    <source>
        <dbReference type="ARBA" id="ARBA00022438"/>
    </source>
</evidence>
<evidence type="ECO:0000256" key="3">
    <source>
        <dbReference type="ARBA" id="ARBA00022670"/>
    </source>
</evidence>
<dbReference type="InterPro" id="IPR011356">
    <property type="entry name" value="Leucine_aapep/pepB"/>
</dbReference>
<comment type="similarity">
    <text evidence="1">Belongs to the peptidase M17 family.</text>
</comment>
<name>A0A8S4NCK9_OWEFU</name>
<evidence type="ECO:0000256" key="4">
    <source>
        <dbReference type="ARBA" id="ARBA00022801"/>
    </source>
</evidence>
<feature type="domain" description="Cytosol aminopeptidase" evidence="5">
    <location>
        <begin position="3"/>
        <end position="10"/>
    </location>
</feature>
<feature type="non-terminal residue" evidence="6">
    <location>
        <position position="1"/>
    </location>
</feature>
<reference evidence="6" key="1">
    <citation type="submission" date="2022-03" db="EMBL/GenBank/DDBJ databases">
        <authorList>
            <person name="Martin C."/>
        </authorList>
    </citation>
    <scope>NUCLEOTIDE SEQUENCE</scope>
</reference>
<dbReference type="AlphaFoldDB" id="A0A8S4NCK9"/>
<comment type="caution">
    <text evidence="6">The sequence shown here is derived from an EMBL/GenBank/DDBJ whole genome shotgun (WGS) entry which is preliminary data.</text>
</comment>
<keyword evidence="3" id="KW-0645">Protease</keyword>
<evidence type="ECO:0000256" key="1">
    <source>
        <dbReference type="ARBA" id="ARBA00009528"/>
    </source>
</evidence>
<dbReference type="GO" id="GO:0006508">
    <property type="term" value="P:proteolysis"/>
    <property type="evidence" value="ECO:0007669"/>
    <property type="project" value="UniProtKB-KW"/>
</dbReference>
<dbReference type="Pfam" id="PF00883">
    <property type="entry name" value="Peptidase_M17"/>
    <property type="match status" value="1"/>
</dbReference>